<dbReference type="Pfam" id="PF13419">
    <property type="entry name" value="HAD_2"/>
    <property type="match status" value="1"/>
</dbReference>
<dbReference type="SUPFAM" id="SSF56784">
    <property type="entry name" value="HAD-like"/>
    <property type="match status" value="1"/>
</dbReference>
<dbReference type="GO" id="GO:0006281">
    <property type="term" value="P:DNA repair"/>
    <property type="evidence" value="ECO:0007669"/>
    <property type="project" value="TreeGrafter"/>
</dbReference>
<dbReference type="Gene3D" id="3.40.50.1000">
    <property type="entry name" value="HAD superfamily/HAD-like"/>
    <property type="match status" value="1"/>
</dbReference>
<dbReference type="InterPro" id="IPR050155">
    <property type="entry name" value="HAD-like_hydrolase_sf"/>
</dbReference>
<evidence type="ECO:0000313" key="2">
    <source>
        <dbReference type="Proteomes" id="UP000238338"/>
    </source>
</evidence>
<dbReference type="GO" id="GO:0005829">
    <property type="term" value="C:cytosol"/>
    <property type="evidence" value="ECO:0007669"/>
    <property type="project" value="TreeGrafter"/>
</dbReference>
<comment type="caution">
    <text evidence="1">The sequence shown here is derived from an EMBL/GenBank/DDBJ whole genome shotgun (WGS) entry which is preliminary data.</text>
</comment>
<evidence type="ECO:0000313" key="1">
    <source>
        <dbReference type="EMBL" id="PQV56259.1"/>
    </source>
</evidence>
<proteinExistence type="predicted"/>
<dbReference type="RefSeq" id="WP_105515116.1">
    <property type="nucleotide sequence ID" value="NZ_PVEP01000005.1"/>
</dbReference>
<dbReference type="Proteomes" id="UP000238338">
    <property type="component" value="Unassembled WGS sequence"/>
</dbReference>
<keyword evidence="2" id="KW-1185">Reference proteome</keyword>
<sequence length="223" mass="22891">MSGLKLAVFDVDGTLCDSQGHILSAMAAAFGAEGVMVPPRETVLSIVGLSLPVAVARLVPDLDRGVQDRLVAAYKSAYTAARIAELAPLYDGIPALIDGLAGRGDVILGIATGKSRRGLDHLLAGHGIAGHFLTRQVADDHPSKPHPAMLLAAIAEAGAAPEATVMIGDTTYDMDMGRAAGVRTLAVTWGYHGAGALAATGPDRTATRVAEIAPLLDDLWGAI</sequence>
<dbReference type="NCBIfam" id="TIGR01549">
    <property type="entry name" value="HAD-SF-IA-v1"/>
    <property type="match status" value="1"/>
</dbReference>
<dbReference type="InterPro" id="IPR041492">
    <property type="entry name" value="HAD_2"/>
</dbReference>
<name>A0A2S8S616_9RHOB</name>
<dbReference type="SFLD" id="SFLDS00003">
    <property type="entry name" value="Haloacid_Dehalogenase"/>
    <property type="match status" value="1"/>
</dbReference>
<dbReference type="AlphaFoldDB" id="A0A2S8S616"/>
<dbReference type="PANTHER" id="PTHR43434:SF24">
    <property type="entry name" value="HYDROLASE-RELATED"/>
    <property type="match status" value="1"/>
</dbReference>
<dbReference type="PANTHER" id="PTHR43434">
    <property type="entry name" value="PHOSPHOGLYCOLATE PHOSPHATASE"/>
    <property type="match status" value="1"/>
</dbReference>
<reference evidence="1 2" key="1">
    <citation type="submission" date="2018-02" db="EMBL/GenBank/DDBJ databases">
        <title>Genomic Encyclopedia of Archaeal and Bacterial Type Strains, Phase II (KMG-II): from individual species to whole genera.</title>
        <authorList>
            <person name="Goeker M."/>
        </authorList>
    </citation>
    <scope>NUCLEOTIDE SEQUENCE [LARGE SCALE GENOMIC DNA]</scope>
    <source>
        <strain evidence="1 2">DSM 18921</strain>
    </source>
</reference>
<dbReference type="InterPro" id="IPR023198">
    <property type="entry name" value="PGP-like_dom2"/>
</dbReference>
<dbReference type="InterPro" id="IPR006439">
    <property type="entry name" value="HAD-SF_hydro_IA"/>
</dbReference>
<dbReference type="GO" id="GO:0008967">
    <property type="term" value="F:phosphoglycolate phosphatase activity"/>
    <property type="evidence" value="ECO:0007669"/>
    <property type="project" value="TreeGrafter"/>
</dbReference>
<accession>A0A2S8S616</accession>
<dbReference type="InterPro" id="IPR023214">
    <property type="entry name" value="HAD_sf"/>
</dbReference>
<dbReference type="Gene3D" id="1.10.150.240">
    <property type="entry name" value="Putative phosphatase, domain 2"/>
    <property type="match status" value="1"/>
</dbReference>
<dbReference type="SFLD" id="SFLDG01129">
    <property type="entry name" value="C1.5:_HAD__Beta-PGM__Phosphata"/>
    <property type="match status" value="1"/>
</dbReference>
<gene>
    <name evidence="1" type="ORF">LX70_02524</name>
</gene>
<dbReference type="InterPro" id="IPR036412">
    <property type="entry name" value="HAD-like_sf"/>
</dbReference>
<organism evidence="1 2">
    <name type="scientific">Albidovulum denitrificans</name>
    <dbReference type="NCBI Taxonomy" id="404881"/>
    <lineage>
        <taxon>Bacteria</taxon>
        <taxon>Pseudomonadati</taxon>
        <taxon>Pseudomonadota</taxon>
        <taxon>Alphaproteobacteria</taxon>
        <taxon>Rhodobacterales</taxon>
        <taxon>Paracoccaceae</taxon>
        <taxon>Albidovulum</taxon>
    </lineage>
</organism>
<protein>
    <submittedName>
        <fullName evidence="1">Phosphoglycolate phosphatase</fullName>
    </submittedName>
</protein>
<dbReference type="NCBIfam" id="TIGR01509">
    <property type="entry name" value="HAD-SF-IA-v3"/>
    <property type="match status" value="1"/>
</dbReference>
<dbReference type="OrthoDB" id="9793014at2"/>
<dbReference type="EMBL" id="PVEP01000005">
    <property type="protein sequence ID" value="PQV56259.1"/>
    <property type="molecule type" value="Genomic_DNA"/>
</dbReference>